<keyword evidence="10" id="KW-1185">Reference proteome</keyword>
<keyword evidence="5" id="KW-0648">Protein biosynthesis</keyword>
<evidence type="ECO:0000256" key="6">
    <source>
        <dbReference type="PROSITE-ProRule" id="PRU00209"/>
    </source>
</evidence>
<feature type="domain" description="TRNA-binding" evidence="8">
    <location>
        <begin position="137"/>
        <end position="238"/>
    </location>
</feature>
<keyword evidence="2" id="KW-0963">Cytoplasm</keyword>
<dbReference type="InterPro" id="IPR012340">
    <property type="entry name" value="NA-bd_OB-fold"/>
</dbReference>
<proteinExistence type="predicted"/>
<dbReference type="EMBL" id="JAVRJZ010000011">
    <property type="protein sequence ID" value="KAK2717284.1"/>
    <property type="molecule type" value="Genomic_DNA"/>
</dbReference>
<gene>
    <name evidence="9" type="ORF">QYM36_007418</name>
</gene>
<organism evidence="9 10">
    <name type="scientific">Artemia franciscana</name>
    <name type="common">Brine shrimp</name>
    <name type="synonym">Artemia sanfranciscana</name>
    <dbReference type="NCBI Taxonomy" id="6661"/>
    <lineage>
        <taxon>Eukaryota</taxon>
        <taxon>Metazoa</taxon>
        <taxon>Ecdysozoa</taxon>
        <taxon>Arthropoda</taxon>
        <taxon>Crustacea</taxon>
        <taxon>Branchiopoda</taxon>
        <taxon>Anostraca</taxon>
        <taxon>Artemiidae</taxon>
        <taxon>Artemia</taxon>
    </lineage>
</organism>
<sequence>MGSIVKLRQRAEATENLLQILKNEVNRLEVLFSSGVVATGKNTELESLRQENKTLKSEVENLKMELNKGKKSESVKPLSSPDFSKPVVPEVNGVVQRQTKKEEVHVPKETMSKKKEEKTAKVKVKPEAKGDEDGSVDVGRLDFRVGKILEARRHPDADSLYVEDVDLGEGKLRTVVSGLVKFVPLEEMQNRLAVFLCNLKPAKMRGIMSEAMVMCASTPDKVEILSPPAGSQIGDLVEVEGYKRQPDAVLNPKKKIWETVAPDLKTNEFGAATYKGVPLFIPGKGNIISQTLKGVQVK</sequence>
<dbReference type="GO" id="GO:0006412">
    <property type="term" value="P:translation"/>
    <property type="evidence" value="ECO:0007669"/>
    <property type="project" value="UniProtKB-KW"/>
</dbReference>
<feature type="compositionally biased region" description="Basic and acidic residues" evidence="7">
    <location>
        <begin position="99"/>
        <end position="132"/>
    </location>
</feature>
<dbReference type="PANTHER" id="PTHR11586:SF33">
    <property type="entry name" value="AMINOACYL TRNA SYNTHASE COMPLEX-INTERACTING MULTIFUNCTIONAL PROTEIN 1"/>
    <property type="match status" value="1"/>
</dbReference>
<dbReference type="AlphaFoldDB" id="A0AA88L912"/>
<reference evidence="9" key="1">
    <citation type="submission" date="2023-07" db="EMBL/GenBank/DDBJ databases">
        <title>Chromosome-level genome assembly of Artemia franciscana.</title>
        <authorList>
            <person name="Jo E."/>
        </authorList>
    </citation>
    <scope>NUCLEOTIDE SEQUENCE</scope>
    <source>
        <tissue evidence="9">Whole body</tissue>
    </source>
</reference>
<evidence type="ECO:0000256" key="3">
    <source>
        <dbReference type="ARBA" id="ARBA00022555"/>
    </source>
</evidence>
<evidence type="ECO:0000259" key="8">
    <source>
        <dbReference type="PROSITE" id="PS50886"/>
    </source>
</evidence>
<evidence type="ECO:0000256" key="1">
    <source>
        <dbReference type="ARBA" id="ARBA00004496"/>
    </source>
</evidence>
<dbReference type="Pfam" id="PF01588">
    <property type="entry name" value="tRNA_bind"/>
    <property type="match status" value="1"/>
</dbReference>
<accession>A0AA88L912</accession>
<dbReference type="CDD" id="cd02799">
    <property type="entry name" value="tRNA_bind_EMAP-II_like"/>
    <property type="match status" value="1"/>
</dbReference>
<comment type="caution">
    <text evidence="9">The sequence shown here is derived from an EMBL/GenBank/DDBJ whole genome shotgun (WGS) entry which is preliminary data.</text>
</comment>
<dbReference type="PROSITE" id="PS50886">
    <property type="entry name" value="TRBD"/>
    <property type="match status" value="1"/>
</dbReference>
<feature type="region of interest" description="Disordered" evidence="7">
    <location>
        <begin position="65"/>
        <end position="133"/>
    </location>
</feature>
<dbReference type="InterPro" id="IPR002547">
    <property type="entry name" value="tRNA-bd_dom"/>
</dbReference>
<evidence type="ECO:0000256" key="7">
    <source>
        <dbReference type="SAM" id="MobiDB-lite"/>
    </source>
</evidence>
<name>A0AA88L912_ARTSF</name>
<keyword evidence="4 6" id="KW-0694">RNA-binding</keyword>
<protein>
    <recommendedName>
        <fullName evidence="8">tRNA-binding domain-containing protein</fullName>
    </recommendedName>
</protein>
<dbReference type="GO" id="GO:0005737">
    <property type="term" value="C:cytoplasm"/>
    <property type="evidence" value="ECO:0007669"/>
    <property type="project" value="UniProtKB-SubCell"/>
</dbReference>
<evidence type="ECO:0000313" key="10">
    <source>
        <dbReference type="Proteomes" id="UP001187531"/>
    </source>
</evidence>
<dbReference type="FunFam" id="2.40.50.140:FF:000047">
    <property type="entry name" value="tyrosine--tRNA ligase, cytoplasmic isoform X2"/>
    <property type="match status" value="1"/>
</dbReference>
<evidence type="ECO:0000256" key="2">
    <source>
        <dbReference type="ARBA" id="ARBA00022490"/>
    </source>
</evidence>
<feature type="compositionally biased region" description="Basic and acidic residues" evidence="7">
    <location>
        <begin position="65"/>
        <end position="74"/>
    </location>
</feature>
<dbReference type="InterPro" id="IPR051270">
    <property type="entry name" value="Tyrosine-tRNA_ligase_regulator"/>
</dbReference>
<dbReference type="SUPFAM" id="SSF50249">
    <property type="entry name" value="Nucleic acid-binding proteins"/>
    <property type="match status" value="1"/>
</dbReference>
<dbReference type="GO" id="GO:0000049">
    <property type="term" value="F:tRNA binding"/>
    <property type="evidence" value="ECO:0007669"/>
    <property type="project" value="UniProtKB-UniRule"/>
</dbReference>
<dbReference type="Gene3D" id="2.40.50.140">
    <property type="entry name" value="Nucleic acid-binding proteins"/>
    <property type="match status" value="1"/>
</dbReference>
<dbReference type="PANTHER" id="PTHR11586">
    <property type="entry name" value="TRNA-AMINOACYLATION COFACTOR ARC1 FAMILY MEMBER"/>
    <property type="match status" value="1"/>
</dbReference>
<keyword evidence="3 6" id="KW-0820">tRNA-binding</keyword>
<dbReference type="Proteomes" id="UP001187531">
    <property type="component" value="Unassembled WGS sequence"/>
</dbReference>
<comment type="subcellular location">
    <subcellularLocation>
        <location evidence="1">Cytoplasm</location>
    </subcellularLocation>
</comment>
<evidence type="ECO:0000256" key="5">
    <source>
        <dbReference type="ARBA" id="ARBA00022917"/>
    </source>
</evidence>
<evidence type="ECO:0000313" key="9">
    <source>
        <dbReference type="EMBL" id="KAK2717284.1"/>
    </source>
</evidence>
<evidence type="ECO:0000256" key="4">
    <source>
        <dbReference type="ARBA" id="ARBA00022884"/>
    </source>
</evidence>